<gene>
    <name evidence="1" type="ORF">SAMN05216337_10968</name>
</gene>
<dbReference type="EMBL" id="FMZW01000096">
    <property type="protein sequence ID" value="SDF97007.1"/>
    <property type="molecule type" value="Genomic_DNA"/>
</dbReference>
<name>A0A1G7QEN5_9BRAD</name>
<accession>A0A1G7QEN5</accession>
<protein>
    <submittedName>
        <fullName evidence="1">Uncharacterized protein</fullName>
    </submittedName>
</protein>
<proteinExistence type="predicted"/>
<dbReference type="Proteomes" id="UP000199245">
    <property type="component" value="Unassembled WGS sequence"/>
</dbReference>
<sequence>MRRVPTEAVDAFIDIALEVYPEASKEIVLEHIRKNNSLPIEEALKGPNWREFDADRPMTHIRQPINDAESSDP</sequence>
<dbReference type="AlphaFoldDB" id="A0A1G7QEN5"/>
<organism evidence="1 2">
    <name type="scientific">Bradyrhizobium brasilense</name>
    <dbReference type="NCBI Taxonomy" id="1419277"/>
    <lineage>
        <taxon>Bacteria</taxon>
        <taxon>Pseudomonadati</taxon>
        <taxon>Pseudomonadota</taxon>
        <taxon>Alphaproteobacteria</taxon>
        <taxon>Hyphomicrobiales</taxon>
        <taxon>Nitrobacteraceae</taxon>
        <taxon>Bradyrhizobium</taxon>
    </lineage>
</organism>
<reference evidence="1 2" key="1">
    <citation type="submission" date="2016-10" db="EMBL/GenBank/DDBJ databases">
        <authorList>
            <person name="de Groot N.N."/>
        </authorList>
    </citation>
    <scope>NUCLEOTIDE SEQUENCE [LARGE SCALE GENOMIC DNA]</scope>
    <source>
        <strain evidence="1 2">R5</strain>
    </source>
</reference>
<evidence type="ECO:0000313" key="2">
    <source>
        <dbReference type="Proteomes" id="UP000199245"/>
    </source>
</evidence>
<evidence type="ECO:0000313" key="1">
    <source>
        <dbReference type="EMBL" id="SDF97007.1"/>
    </source>
</evidence>